<organism evidence="1 2">
    <name type="scientific">Paramuricea clavata</name>
    <name type="common">Red gorgonian</name>
    <name type="synonym">Violescent sea-whip</name>
    <dbReference type="NCBI Taxonomy" id="317549"/>
    <lineage>
        <taxon>Eukaryota</taxon>
        <taxon>Metazoa</taxon>
        <taxon>Cnidaria</taxon>
        <taxon>Anthozoa</taxon>
        <taxon>Octocorallia</taxon>
        <taxon>Malacalcyonacea</taxon>
        <taxon>Plexauridae</taxon>
        <taxon>Paramuricea</taxon>
    </lineage>
</organism>
<dbReference type="OrthoDB" id="406745at2759"/>
<gene>
    <name evidence="1" type="ORF">PACLA_8A047244</name>
</gene>
<dbReference type="InterPro" id="IPR053251">
    <property type="entry name" value="N-glycanase"/>
</dbReference>
<proteinExistence type="predicted"/>
<accession>A0A6S7JDR0</accession>
<evidence type="ECO:0000313" key="1">
    <source>
        <dbReference type="EMBL" id="CAB4030326.1"/>
    </source>
</evidence>
<dbReference type="Gene3D" id="3.50.30.30">
    <property type="match status" value="1"/>
</dbReference>
<dbReference type="GO" id="GO:0016715">
    <property type="term" value="F:oxidoreductase activity, acting on paired donors, with incorporation or reduction of molecular oxygen, reduced ascorbate as one donor, and incorporation of one atom of oxygen"/>
    <property type="evidence" value="ECO:0007669"/>
    <property type="project" value="InterPro"/>
</dbReference>
<dbReference type="InterPro" id="IPR015197">
    <property type="entry name" value="PngaseF_C"/>
</dbReference>
<keyword evidence="2" id="KW-1185">Reference proteome</keyword>
<dbReference type="Proteomes" id="UP001152795">
    <property type="component" value="Unassembled WGS sequence"/>
</dbReference>
<dbReference type="AlphaFoldDB" id="A0A6S7JDR0"/>
<dbReference type="InterPro" id="IPR014784">
    <property type="entry name" value="Cu2_ascorb_mOase-like_C"/>
</dbReference>
<dbReference type="InterPro" id="IPR015196">
    <property type="entry name" value="PngaseF_N"/>
</dbReference>
<protein>
    <submittedName>
        <fullName evidence="1">Peptide-N(4)-(N-acetyl-beta-D-glucosaminyl)asparagine amidase F</fullName>
    </submittedName>
</protein>
<dbReference type="PANTHER" id="PTHR39319">
    <property type="entry name" value="SI:DKEY-256H2.1"/>
    <property type="match status" value="1"/>
</dbReference>
<evidence type="ECO:0000313" key="2">
    <source>
        <dbReference type="Proteomes" id="UP001152795"/>
    </source>
</evidence>
<dbReference type="PANTHER" id="PTHR39319:SF1">
    <property type="entry name" value="SI:DKEY-256H2.1"/>
    <property type="match status" value="1"/>
</dbReference>
<dbReference type="Pfam" id="PF09113">
    <property type="entry name" value="N-glycanase_C"/>
    <property type="match status" value="1"/>
</dbReference>
<feature type="non-terminal residue" evidence="1">
    <location>
        <position position="672"/>
    </location>
</feature>
<dbReference type="EMBL" id="CACRXK020016783">
    <property type="protein sequence ID" value="CAB4030326.1"/>
    <property type="molecule type" value="Genomic_DNA"/>
</dbReference>
<dbReference type="SMART" id="SM01290">
    <property type="entry name" value="N-glycanase_N"/>
    <property type="match status" value="1"/>
</dbReference>
<name>A0A6S7JDR0_PARCT</name>
<comment type="caution">
    <text evidence="1">The sequence shown here is derived from an EMBL/GenBank/DDBJ whole genome shotgun (WGS) entry which is preliminary data.</text>
</comment>
<dbReference type="SUPFAM" id="SSF49742">
    <property type="entry name" value="PHM/PNGase F"/>
    <property type="match status" value="1"/>
</dbReference>
<dbReference type="Gene3D" id="2.60.120.230">
    <property type="match status" value="2"/>
</dbReference>
<reference evidence="1" key="1">
    <citation type="submission" date="2020-04" db="EMBL/GenBank/DDBJ databases">
        <authorList>
            <person name="Alioto T."/>
            <person name="Alioto T."/>
            <person name="Gomez Garrido J."/>
        </authorList>
    </citation>
    <scope>NUCLEOTIDE SEQUENCE</scope>
    <source>
        <strain evidence="1">A484AB</strain>
    </source>
</reference>
<dbReference type="InterPro" id="IPR008977">
    <property type="entry name" value="PHM/PNGase_F_dom_sf"/>
</dbReference>
<dbReference type="Pfam" id="PF09112">
    <property type="entry name" value="N-glycanase_N"/>
    <property type="match status" value="1"/>
</dbReference>
<sequence length="672" mass="77549">FCGTQDKACQHFSFYFIESAYLVTIWTFTTLSRRHDPSVFFSLTDQIASQETKDRNEDQGMLNSRIFRRSIKKQTKHTAMDIENNEEDSEEIGMEHISKKVEKRPEFSKTGKPLLLHDSKHSEEDELVNWKKNFHFASFPLYDFGNWIPFVMARWPCLGTGCGLPQVAFKNSKGDILRVVPRLEARYDWQPMPFRTLVKHEKTRLRYVHNPCHHTPKAKQMKTAFKEVALVSSDEECSTFQKIQNVAKMGMRFVLIYAKKNEPVKEIKCKNEECFHLLGASAAMISFDDGDEARRMMKDQDLFVELQTTSQDSFFFAIDHQGRLAEVGLFLYPSLHFLAYEAQWFHYEADLMKNTKGHAKVIPVFNHTLMRGVKGVTNKIHLPKDFLKYRNVELDMSLRCPESYDSSCPRWDHVVHLTVCCQDKSKLCGVEIGRWVTPYARSVGRWLTPITSLLPLFTSSTCTLTMKTVPWEMPWTPSLNIRFSDHISDSKHGYSKRRYSPDIVPYGILKLYHGGKFDKNYNSKYKDVSFNPPTWAKRVELVAIITGHGKDNNGCAEFCVTSHHFTVNDISPNVIVFKNAATAMGCAERVDRGVEPNEHGTWLYGRDGWCPGQEVVPWVKDITNQVDLKSENTIKYFGYFNGTDPNPRHSPGNIDMSSYLVFYRMAKDLIDI</sequence>